<evidence type="ECO:0000256" key="3">
    <source>
        <dbReference type="ARBA" id="ARBA00022806"/>
    </source>
</evidence>
<dbReference type="InterPro" id="IPR027417">
    <property type="entry name" value="P-loop_NTPase"/>
</dbReference>
<dbReference type="PANTHER" id="PTHR11070">
    <property type="entry name" value="UVRD / RECB / PCRA DNA HELICASE FAMILY MEMBER"/>
    <property type="match status" value="1"/>
</dbReference>
<sequence length="54" mass="6105">IAQAELIYLLSGEDKNVTVVGDDDQSIYGWRGASVYNILKFNQLEPFKQKVKTT</sequence>
<dbReference type="AlphaFoldDB" id="X1JU25"/>
<dbReference type="Pfam" id="PF00580">
    <property type="entry name" value="UvrD-helicase"/>
    <property type="match status" value="1"/>
</dbReference>
<dbReference type="PANTHER" id="PTHR11070:SF2">
    <property type="entry name" value="ATP-DEPENDENT DNA HELICASE SRS2"/>
    <property type="match status" value="1"/>
</dbReference>
<name>X1JU25_9ZZZZ</name>
<evidence type="ECO:0000259" key="5">
    <source>
        <dbReference type="Pfam" id="PF00580"/>
    </source>
</evidence>
<reference evidence="6" key="1">
    <citation type="journal article" date="2014" name="Front. Microbiol.">
        <title>High frequency of phylogenetically diverse reductive dehalogenase-homologous genes in deep subseafloor sedimentary metagenomes.</title>
        <authorList>
            <person name="Kawai M."/>
            <person name="Futagami T."/>
            <person name="Toyoda A."/>
            <person name="Takaki Y."/>
            <person name="Nishi S."/>
            <person name="Hori S."/>
            <person name="Arai W."/>
            <person name="Tsubouchi T."/>
            <person name="Morono Y."/>
            <person name="Uchiyama I."/>
            <person name="Ito T."/>
            <person name="Fujiyama A."/>
            <person name="Inagaki F."/>
            <person name="Takami H."/>
        </authorList>
    </citation>
    <scope>NUCLEOTIDE SEQUENCE</scope>
    <source>
        <strain evidence="6">Expedition CK06-06</strain>
    </source>
</reference>
<organism evidence="6">
    <name type="scientific">marine sediment metagenome</name>
    <dbReference type="NCBI Taxonomy" id="412755"/>
    <lineage>
        <taxon>unclassified sequences</taxon>
        <taxon>metagenomes</taxon>
        <taxon>ecological metagenomes</taxon>
    </lineage>
</organism>
<comment type="caution">
    <text evidence="6">The sequence shown here is derived from an EMBL/GenBank/DDBJ whole genome shotgun (WGS) entry which is preliminary data.</text>
</comment>
<keyword evidence="1" id="KW-0547">Nucleotide-binding</keyword>
<protein>
    <recommendedName>
        <fullName evidence="5">UvrD-like helicase ATP-binding domain-containing protein</fullName>
    </recommendedName>
</protein>
<dbReference type="GO" id="GO:0016787">
    <property type="term" value="F:hydrolase activity"/>
    <property type="evidence" value="ECO:0007669"/>
    <property type="project" value="UniProtKB-KW"/>
</dbReference>
<evidence type="ECO:0000256" key="1">
    <source>
        <dbReference type="ARBA" id="ARBA00022741"/>
    </source>
</evidence>
<keyword evidence="2" id="KW-0378">Hydrolase</keyword>
<keyword evidence="3" id="KW-0347">Helicase</keyword>
<dbReference type="InterPro" id="IPR014016">
    <property type="entry name" value="UvrD-like_ATP-bd"/>
</dbReference>
<feature type="non-terminal residue" evidence="6">
    <location>
        <position position="1"/>
    </location>
</feature>
<accession>X1JU25</accession>
<dbReference type="Gene3D" id="3.40.50.300">
    <property type="entry name" value="P-loop containing nucleotide triphosphate hydrolases"/>
    <property type="match status" value="1"/>
</dbReference>
<dbReference type="GO" id="GO:0003677">
    <property type="term" value="F:DNA binding"/>
    <property type="evidence" value="ECO:0007669"/>
    <property type="project" value="InterPro"/>
</dbReference>
<dbReference type="EMBL" id="BARU01043481">
    <property type="protein sequence ID" value="GAH81774.1"/>
    <property type="molecule type" value="Genomic_DNA"/>
</dbReference>
<proteinExistence type="predicted"/>
<evidence type="ECO:0000256" key="4">
    <source>
        <dbReference type="ARBA" id="ARBA00022840"/>
    </source>
</evidence>
<dbReference type="InterPro" id="IPR000212">
    <property type="entry name" value="DNA_helicase_UvrD/REP"/>
</dbReference>
<evidence type="ECO:0000256" key="2">
    <source>
        <dbReference type="ARBA" id="ARBA00022801"/>
    </source>
</evidence>
<dbReference type="SUPFAM" id="SSF52540">
    <property type="entry name" value="P-loop containing nucleoside triphosphate hydrolases"/>
    <property type="match status" value="1"/>
</dbReference>
<evidence type="ECO:0000313" key="6">
    <source>
        <dbReference type="EMBL" id="GAH81774.1"/>
    </source>
</evidence>
<feature type="domain" description="UvrD-like helicase ATP-binding" evidence="5">
    <location>
        <begin position="2"/>
        <end position="43"/>
    </location>
</feature>
<dbReference type="GO" id="GO:0000725">
    <property type="term" value="P:recombinational repair"/>
    <property type="evidence" value="ECO:0007669"/>
    <property type="project" value="TreeGrafter"/>
</dbReference>
<gene>
    <name evidence="6" type="ORF">S03H2_66563</name>
</gene>
<dbReference type="GO" id="GO:0043138">
    <property type="term" value="F:3'-5' DNA helicase activity"/>
    <property type="evidence" value="ECO:0007669"/>
    <property type="project" value="TreeGrafter"/>
</dbReference>
<dbReference type="GO" id="GO:0005524">
    <property type="term" value="F:ATP binding"/>
    <property type="evidence" value="ECO:0007669"/>
    <property type="project" value="UniProtKB-KW"/>
</dbReference>
<keyword evidence="4" id="KW-0067">ATP-binding</keyword>